<feature type="transmembrane region" description="Helical" evidence="6">
    <location>
        <begin position="311"/>
        <end position="333"/>
    </location>
</feature>
<dbReference type="SUPFAM" id="SSF58104">
    <property type="entry name" value="Methyl-accepting chemotaxis protein (MCP) signaling domain"/>
    <property type="match status" value="1"/>
</dbReference>
<evidence type="ECO:0000313" key="10">
    <source>
        <dbReference type="Proteomes" id="UP001202674"/>
    </source>
</evidence>
<gene>
    <name evidence="9" type="ORF">AArcSt11_13285</name>
</gene>
<evidence type="ECO:0000256" key="5">
    <source>
        <dbReference type="SAM" id="MobiDB-lite"/>
    </source>
</evidence>
<dbReference type="CDD" id="cd11386">
    <property type="entry name" value="MCP_signal"/>
    <property type="match status" value="1"/>
</dbReference>
<dbReference type="PANTHER" id="PTHR32089">
    <property type="entry name" value="METHYL-ACCEPTING CHEMOTAXIS PROTEIN MCPB"/>
    <property type="match status" value="1"/>
</dbReference>
<dbReference type="SMART" id="SM00304">
    <property type="entry name" value="HAMP"/>
    <property type="match status" value="2"/>
</dbReference>
<dbReference type="CDD" id="cd06225">
    <property type="entry name" value="HAMP"/>
    <property type="match status" value="1"/>
</dbReference>
<evidence type="ECO:0000313" key="9">
    <source>
        <dbReference type="EMBL" id="MCL9814626.1"/>
    </source>
</evidence>
<feature type="compositionally biased region" description="Basic and acidic residues" evidence="5">
    <location>
        <begin position="649"/>
        <end position="660"/>
    </location>
</feature>
<dbReference type="GO" id="GO:0016020">
    <property type="term" value="C:membrane"/>
    <property type="evidence" value="ECO:0007669"/>
    <property type="project" value="InterPro"/>
</dbReference>
<dbReference type="AlphaFoldDB" id="A0AAE3FT21"/>
<dbReference type="PRINTS" id="PR00260">
    <property type="entry name" value="CHEMTRNSDUCR"/>
</dbReference>
<dbReference type="GO" id="GO:0007165">
    <property type="term" value="P:signal transduction"/>
    <property type="evidence" value="ECO:0007669"/>
    <property type="project" value="UniProtKB-KW"/>
</dbReference>
<feature type="coiled-coil region" evidence="4">
    <location>
        <begin position="379"/>
        <end position="416"/>
    </location>
</feature>
<feature type="domain" description="Methyl-accepting transducer" evidence="7">
    <location>
        <begin position="480"/>
        <end position="718"/>
    </location>
</feature>
<feature type="region of interest" description="Disordered" evidence="5">
    <location>
        <begin position="766"/>
        <end position="841"/>
    </location>
</feature>
<feature type="compositionally biased region" description="Acidic residues" evidence="5">
    <location>
        <begin position="770"/>
        <end position="779"/>
    </location>
</feature>
<keyword evidence="6" id="KW-0812">Transmembrane</keyword>
<evidence type="ECO:0000256" key="3">
    <source>
        <dbReference type="PROSITE-ProRule" id="PRU00284"/>
    </source>
</evidence>
<proteinExistence type="inferred from homology"/>
<evidence type="ECO:0000256" key="4">
    <source>
        <dbReference type="SAM" id="Coils"/>
    </source>
</evidence>
<feature type="compositionally biased region" description="Basic and acidic residues" evidence="5">
    <location>
        <begin position="809"/>
        <end position="821"/>
    </location>
</feature>
<name>A0AAE3FT21_9EURY</name>
<feature type="transmembrane region" description="Helical" evidence="6">
    <location>
        <begin position="33"/>
        <end position="53"/>
    </location>
</feature>
<feature type="compositionally biased region" description="Low complexity" evidence="5">
    <location>
        <begin position="721"/>
        <end position="744"/>
    </location>
</feature>
<keyword evidence="6" id="KW-0472">Membrane</keyword>
<dbReference type="Gene3D" id="6.10.250.1910">
    <property type="match status" value="1"/>
</dbReference>
<dbReference type="SMART" id="SM00283">
    <property type="entry name" value="MA"/>
    <property type="match status" value="1"/>
</dbReference>
<dbReference type="Pfam" id="PF00672">
    <property type="entry name" value="HAMP"/>
    <property type="match status" value="1"/>
</dbReference>
<dbReference type="Pfam" id="PF00015">
    <property type="entry name" value="MCPsignal"/>
    <property type="match status" value="1"/>
</dbReference>
<sequence length="841" mass="91272">MGEPDDKSVNKQNPGLGRRLVPGFIRRSFVRKFVATLLIVLLVVGGVSVVAYAQTSAQLSDDVESEYTGVADRHAESLEDWQSERSANVRSTAELNQFQTGGSEDVSQFLTSEVDRLPEDIRAMHFVDLDEREIINSSENAREGTQVNIVEAPWAWEDRELEDDEVYVSDVEEIQGAPTVSYVSPVPNDDTNEVLVITTNLGTVTEGFDSDDDDGFTQVVNRDGNIVAGEQEQTQLEANLGEFPAYSPLGADSAIVDRGFDGETGFLDRTEKEGLDRDYVTAFAPVGDEDVDLVVAVHVPSDQAFALQSDILSSLLLLMGTMFVGLAAIAVTFGRGTVRSINQLSTKAEALKQGNLDEEFEVSRADEIGDLFRAFGSMRDALREQIREAQGARETAEAERERVEQINDDLEKAAEEYCAVMGTAADGDLSVRADVETDNAQMRGIGEDFNAMLDEIEATVAGLKQFAMEVATASEEVTASSEEVRSASEQVTESIQEISDGADRQNDALQRANVQLNDLSTAVEDISTTSTEVAEIAQRTAETGRAGQSAAQTAIEGMSRIEAESEDTVDAMERLQDEIAQIDELLEFITEIANQTNMLALNANIEASRSAGEGSTDGFGVVAEEVKELASETKDAAEDIEERLDRVKAETDRTAEEVQTTREQISHQTDSVKEAADALEEIAEYATETNEGVQTIDSATREQASATQEVVAVIDETATISEETSAESENVAAAAEQQTTALTEMSRSAGDLSMRASQLSTALDRFVTGEDVETNELETDTERALTDGEPTTDTPDARIDDDPEMGLTEDDRATGEQRPDPTDDTDEDMFAFVEDAAQSED</sequence>
<dbReference type="Gene3D" id="1.10.287.950">
    <property type="entry name" value="Methyl-accepting chemotaxis protein"/>
    <property type="match status" value="1"/>
</dbReference>
<evidence type="ECO:0000259" key="8">
    <source>
        <dbReference type="PROSITE" id="PS50885"/>
    </source>
</evidence>
<keyword evidence="1 3" id="KW-0807">Transducer</keyword>
<dbReference type="EMBL" id="JAKRVY010000008">
    <property type="protein sequence ID" value="MCL9814626.1"/>
    <property type="molecule type" value="Genomic_DNA"/>
</dbReference>
<dbReference type="PANTHER" id="PTHR32089:SF112">
    <property type="entry name" value="LYSOZYME-LIKE PROTEIN-RELATED"/>
    <property type="match status" value="1"/>
</dbReference>
<keyword evidence="6" id="KW-1133">Transmembrane helix</keyword>
<dbReference type="InterPro" id="IPR003660">
    <property type="entry name" value="HAMP_dom"/>
</dbReference>
<feature type="domain" description="HAMP" evidence="8">
    <location>
        <begin position="335"/>
        <end position="387"/>
    </location>
</feature>
<keyword evidence="10" id="KW-1185">Reference proteome</keyword>
<dbReference type="Proteomes" id="UP001202674">
    <property type="component" value="Unassembled WGS sequence"/>
</dbReference>
<dbReference type="GO" id="GO:0004888">
    <property type="term" value="F:transmembrane signaling receptor activity"/>
    <property type="evidence" value="ECO:0007669"/>
    <property type="project" value="InterPro"/>
</dbReference>
<feature type="region of interest" description="Disordered" evidence="5">
    <location>
        <begin position="721"/>
        <end position="753"/>
    </location>
</feature>
<dbReference type="PROSITE" id="PS50111">
    <property type="entry name" value="CHEMOTAXIS_TRANSDUC_2"/>
    <property type="match status" value="1"/>
</dbReference>
<dbReference type="InterPro" id="IPR004090">
    <property type="entry name" value="Chemotax_Me-accpt_rcpt"/>
</dbReference>
<accession>A0AAE3FT21</accession>
<evidence type="ECO:0000256" key="1">
    <source>
        <dbReference type="ARBA" id="ARBA00023224"/>
    </source>
</evidence>
<organism evidence="9 10">
    <name type="scientific">Natranaeroarchaeum aerophilus</name>
    <dbReference type="NCBI Taxonomy" id="2917711"/>
    <lineage>
        <taxon>Archaea</taxon>
        <taxon>Methanobacteriati</taxon>
        <taxon>Methanobacteriota</taxon>
        <taxon>Stenosarchaea group</taxon>
        <taxon>Halobacteria</taxon>
        <taxon>Halobacteriales</taxon>
        <taxon>Natronoarchaeaceae</taxon>
        <taxon>Natranaeroarchaeum</taxon>
    </lineage>
</organism>
<evidence type="ECO:0000259" key="7">
    <source>
        <dbReference type="PROSITE" id="PS50111"/>
    </source>
</evidence>
<feature type="coiled-coil region" evidence="4">
    <location>
        <begin position="558"/>
        <end position="592"/>
    </location>
</feature>
<dbReference type="PROSITE" id="PS50885">
    <property type="entry name" value="HAMP"/>
    <property type="match status" value="2"/>
</dbReference>
<feature type="region of interest" description="Disordered" evidence="5">
    <location>
        <begin position="649"/>
        <end position="670"/>
    </location>
</feature>
<feature type="domain" description="HAMP" evidence="8">
    <location>
        <begin position="419"/>
        <end position="461"/>
    </location>
</feature>
<dbReference type="InterPro" id="IPR004089">
    <property type="entry name" value="MCPsignal_dom"/>
</dbReference>
<protein>
    <submittedName>
        <fullName evidence="9">Methyl-accepting chemotaxis protein</fullName>
    </submittedName>
</protein>
<evidence type="ECO:0000256" key="6">
    <source>
        <dbReference type="SAM" id="Phobius"/>
    </source>
</evidence>
<comment type="similarity">
    <text evidence="2">Belongs to the methyl-accepting chemotaxis (MCP) protein family.</text>
</comment>
<dbReference type="GO" id="GO:0006935">
    <property type="term" value="P:chemotaxis"/>
    <property type="evidence" value="ECO:0007669"/>
    <property type="project" value="InterPro"/>
</dbReference>
<dbReference type="RefSeq" id="WP_250597763.1">
    <property type="nucleotide sequence ID" value="NZ_JAKRVY010000008.1"/>
</dbReference>
<reference evidence="9 10" key="1">
    <citation type="journal article" date="2022" name="Syst. Appl. Microbiol.">
        <title>Natronocalculus amylovorans gen. nov., sp. nov., and Natranaeroarchaeum aerophilus sp. nov., dominant culturable amylolytic natronoarchaea from hypersaline soda lakes in southwestern Siberia.</title>
        <authorList>
            <person name="Sorokin D.Y."/>
            <person name="Elcheninov A.G."/>
            <person name="Khizhniak T.V."/>
            <person name="Koenen M."/>
            <person name="Bale N.J."/>
            <person name="Damste J.S.S."/>
            <person name="Kublanov I.V."/>
        </authorList>
    </citation>
    <scope>NUCLEOTIDE SEQUENCE [LARGE SCALE GENOMIC DNA]</scope>
    <source>
        <strain evidence="9 10">AArc-St1-1</strain>
    </source>
</reference>
<comment type="caution">
    <text evidence="9">The sequence shown here is derived from an EMBL/GenBank/DDBJ whole genome shotgun (WGS) entry which is preliminary data.</text>
</comment>
<evidence type="ECO:0000256" key="2">
    <source>
        <dbReference type="ARBA" id="ARBA00029447"/>
    </source>
</evidence>
<keyword evidence="4" id="KW-0175">Coiled coil</keyword>